<feature type="region of interest" description="Disordered" evidence="1">
    <location>
        <begin position="68"/>
        <end position="109"/>
    </location>
</feature>
<protein>
    <submittedName>
        <fullName evidence="2">Uncharacterized protein</fullName>
    </submittedName>
</protein>
<evidence type="ECO:0000256" key="1">
    <source>
        <dbReference type="SAM" id="MobiDB-lite"/>
    </source>
</evidence>
<evidence type="ECO:0000313" key="3">
    <source>
        <dbReference type="Proteomes" id="UP001558652"/>
    </source>
</evidence>
<evidence type="ECO:0000313" key="2">
    <source>
        <dbReference type="EMBL" id="KAL1122088.1"/>
    </source>
</evidence>
<dbReference type="EMBL" id="JBFDAA010000014">
    <property type="protein sequence ID" value="KAL1122088.1"/>
    <property type="molecule type" value="Genomic_DNA"/>
</dbReference>
<reference evidence="2 3" key="1">
    <citation type="submission" date="2024-07" db="EMBL/GenBank/DDBJ databases">
        <title>Chromosome-level genome assembly of the water stick insect Ranatra chinensis (Heteroptera: Nepidae).</title>
        <authorList>
            <person name="Liu X."/>
        </authorList>
    </citation>
    <scope>NUCLEOTIDE SEQUENCE [LARGE SCALE GENOMIC DNA]</scope>
    <source>
        <strain evidence="2">Cailab_2021Rc</strain>
        <tissue evidence="2">Muscle</tissue>
    </source>
</reference>
<organism evidence="2 3">
    <name type="scientific">Ranatra chinensis</name>
    <dbReference type="NCBI Taxonomy" id="642074"/>
    <lineage>
        <taxon>Eukaryota</taxon>
        <taxon>Metazoa</taxon>
        <taxon>Ecdysozoa</taxon>
        <taxon>Arthropoda</taxon>
        <taxon>Hexapoda</taxon>
        <taxon>Insecta</taxon>
        <taxon>Pterygota</taxon>
        <taxon>Neoptera</taxon>
        <taxon>Paraneoptera</taxon>
        <taxon>Hemiptera</taxon>
        <taxon>Heteroptera</taxon>
        <taxon>Panheteroptera</taxon>
        <taxon>Nepomorpha</taxon>
        <taxon>Nepidae</taxon>
        <taxon>Ranatrinae</taxon>
        <taxon>Ranatra</taxon>
    </lineage>
</organism>
<name>A0ABD0Y3W1_9HEMI</name>
<gene>
    <name evidence="2" type="ORF">AAG570_003494</name>
</gene>
<proteinExistence type="predicted"/>
<dbReference type="Proteomes" id="UP001558652">
    <property type="component" value="Unassembled WGS sequence"/>
</dbReference>
<accession>A0ABD0Y3W1</accession>
<comment type="caution">
    <text evidence="2">The sequence shown here is derived from an EMBL/GenBank/DDBJ whole genome shotgun (WGS) entry which is preliminary data.</text>
</comment>
<keyword evidence="3" id="KW-1185">Reference proteome</keyword>
<dbReference type="AlphaFoldDB" id="A0ABD0Y3W1"/>
<feature type="compositionally biased region" description="Polar residues" evidence="1">
    <location>
        <begin position="68"/>
        <end position="86"/>
    </location>
</feature>
<sequence length="139" mass="15308">MKALTSPFIIQAILYSKFSRQLRVCREAIPSRLIKLQYQIGEGALGSLSQAAVGCEQRSASSLSLCQYGTEPQSHQPTSLHHQQLQPGWRSHRHHPSLPASPVHDRSPTHITSGEFACSAKFCKIVSDTEATRQADVDS</sequence>